<feature type="transmembrane region" description="Helical" evidence="8">
    <location>
        <begin position="50"/>
        <end position="69"/>
    </location>
</feature>
<keyword evidence="4 8" id="KW-0812">Transmembrane</keyword>
<accession>A0A2T3NP71</accession>
<comment type="subcellular location">
    <subcellularLocation>
        <location evidence="1">Cell membrane</location>
        <topology evidence="1">Multi-pass membrane protein</topology>
    </subcellularLocation>
</comment>
<dbReference type="GO" id="GO:0005886">
    <property type="term" value="C:plasma membrane"/>
    <property type="evidence" value="ECO:0007669"/>
    <property type="project" value="UniProtKB-SubCell"/>
</dbReference>
<protein>
    <submittedName>
        <fullName evidence="9">BCCT transporter</fullName>
    </submittedName>
</protein>
<evidence type="ECO:0000256" key="1">
    <source>
        <dbReference type="ARBA" id="ARBA00004651"/>
    </source>
</evidence>
<dbReference type="AlphaFoldDB" id="A0A2T3NP71"/>
<keyword evidence="6 8" id="KW-0472">Membrane</keyword>
<feature type="transmembrane region" description="Helical" evidence="8">
    <location>
        <begin position="224"/>
        <end position="247"/>
    </location>
</feature>
<name>A0A2T3NP71_9GAMM</name>
<dbReference type="Pfam" id="PF02028">
    <property type="entry name" value="BCCT"/>
    <property type="match status" value="1"/>
</dbReference>
<feature type="transmembrane region" description="Helical" evidence="8">
    <location>
        <begin position="136"/>
        <end position="160"/>
    </location>
</feature>
<evidence type="ECO:0000256" key="7">
    <source>
        <dbReference type="SAM" id="MobiDB-lite"/>
    </source>
</evidence>
<feature type="transmembrane region" description="Helical" evidence="8">
    <location>
        <begin position="89"/>
        <end position="108"/>
    </location>
</feature>
<comment type="caution">
    <text evidence="9">The sequence shown here is derived from an EMBL/GenBank/DDBJ whole genome shotgun (WGS) entry which is preliminary data.</text>
</comment>
<evidence type="ECO:0000256" key="6">
    <source>
        <dbReference type="ARBA" id="ARBA00023136"/>
    </source>
</evidence>
<evidence type="ECO:0000256" key="3">
    <source>
        <dbReference type="ARBA" id="ARBA00022475"/>
    </source>
</evidence>
<reference evidence="9 10" key="1">
    <citation type="submission" date="2018-01" db="EMBL/GenBank/DDBJ databases">
        <title>Whole genome sequencing of Histamine producing bacteria.</title>
        <authorList>
            <person name="Butler K."/>
        </authorList>
    </citation>
    <scope>NUCLEOTIDE SEQUENCE [LARGE SCALE GENOMIC DNA]</scope>
    <source>
        <strain evidence="9 10">DSM 100436</strain>
    </source>
</reference>
<dbReference type="GO" id="GO:0022857">
    <property type="term" value="F:transmembrane transporter activity"/>
    <property type="evidence" value="ECO:0007669"/>
    <property type="project" value="InterPro"/>
</dbReference>
<keyword evidence="3" id="KW-1003">Cell membrane</keyword>
<proteinExistence type="predicted"/>
<dbReference type="InterPro" id="IPR000060">
    <property type="entry name" value="BCCT_transptr"/>
</dbReference>
<evidence type="ECO:0000313" key="10">
    <source>
        <dbReference type="Proteomes" id="UP000241771"/>
    </source>
</evidence>
<feature type="transmembrane region" description="Helical" evidence="8">
    <location>
        <begin position="399"/>
        <end position="422"/>
    </location>
</feature>
<dbReference type="OrthoDB" id="9775735at2"/>
<feature type="transmembrane region" description="Helical" evidence="8">
    <location>
        <begin position="187"/>
        <end position="212"/>
    </location>
</feature>
<organism evidence="9 10">
    <name type="scientific">Photobacterium sanctipauli</name>
    <dbReference type="NCBI Taxonomy" id="1342794"/>
    <lineage>
        <taxon>Bacteria</taxon>
        <taxon>Pseudomonadati</taxon>
        <taxon>Pseudomonadota</taxon>
        <taxon>Gammaproteobacteria</taxon>
        <taxon>Vibrionales</taxon>
        <taxon>Vibrionaceae</taxon>
        <taxon>Photobacterium</taxon>
    </lineage>
</organism>
<gene>
    <name evidence="9" type="ORF">C9I98_18460</name>
</gene>
<feature type="transmembrane region" description="Helical" evidence="8">
    <location>
        <begin position="443"/>
        <end position="462"/>
    </location>
</feature>
<feature type="transmembrane region" description="Helical" evidence="8">
    <location>
        <begin position="259"/>
        <end position="279"/>
    </location>
</feature>
<feature type="region of interest" description="Disordered" evidence="7">
    <location>
        <begin position="517"/>
        <end position="536"/>
    </location>
</feature>
<evidence type="ECO:0000256" key="5">
    <source>
        <dbReference type="ARBA" id="ARBA00022989"/>
    </source>
</evidence>
<evidence type="ECO:0000313" key="9">
    <source>
        <dbReference type="EMBL" id="PSW18073.1"/>
    </source>
</evidence>
<feature type="transmembrane region" description="Helical" evidence="8">
    <location>
        <begin position="343"/>
        <end position="367"/>
    </location>
</feature>
<feature type="transmembrane region" description="Helical" evidence="8">
    <location>
        <begin position="311"/>
        <end position="331"/>
    </location>
</feature>
<evidence type="ECO:0000256" key="8">
    <source>
        <dbReference type="SAM" id="Phobius"/>
    </source>
</evidence>
<feature type="transmembrane region" description="Helical" evidence="8">
    <location>
        <begin position="12"/>
        <end position="30"/>
    </location>
</feature>
<evidence type="ECO:0000256" key="2">
    <source>
        <dbReference type="ARBA" id="ARBA00022448"/>
    </source>
</evidence>
<dbReference type="EMBL" id="PYMA01000013">
    <property type="protein sequence ID" value="PSW18073.1"/>
    <property type="molecule type" value="Genomic_DNA"/>
</dbReference>
<evidence type="ECO:0000256" key="4">
    <source>
        <dbReference type="ARBA" id="ARBA00022692"/>
    </source>
</evidence>
<feature type="transmembrane region" description="Helical" evidence="8">
    <location>
        <begin position="468"/>
        <end position="489"/>
    </location>
</feature>
<dbReference type="Proteomes" id="UP000241771">
    <property type="component" value="Unassembled WGS sequence"/>
</dbReference>
<dbReference type="RefSeq" id="WP_081879155.1">
    <property type="nucleotide sequence ID" value="NZ_JGVO01001623.1"/>
</dbReference>
<dbReference type="PANTHER" id="PTHR30047">
    <property type="entry name" value="HIGH-AFFINITY CHOLINE TRANSPORT PROTEIN-RELATED"/>
    <property type="match status" value="1"/>
</dbReference>
<keyword evidence="10" id="KW-1185">Reference proteome</keyword>
<keyword evidence="2" id="KW-0813">Transport</keyword>
<dbReference type="PANTHER" id="PTHR30047:SF12">
    <property type="entry name" value="BCCT-FAMILY TRANSPORTER"/>
    <property type="match status" value="1"/>
</dbReference>
<sequence length="536" mass="58670">MKLKTSELDLKLTFISFTAVLLLGVLAVLYPESVKSTMGSMLDFTVINLGSGFLWYTLLATAILLYLAFSKYGAIRLGGDKPKFSKFQLFAMALSAGMGASTMYWGFIESTYYFMDPQFGIVDRALAMEYASAYNMFHWGAAGWFCYLIVAIPFSIVFYLKKNRRMSLSGVVNSLFNDRLPVWVQKLIDLLFIITTLAATALTLGLGIPMISSNLSALTGIPDNLFLGIGVILALSVVFSLSSYIGIEKGMARLSSATIYICAGFIGLIFIIGPSALILNNTTNGLGIMLSEYLRMSTNTDPFGTTLFPQYWTVFFLANWISYSPGVGVFITKISQGHRVRDVVLILVGAGTLGSAVIFGVCGTYTMNFINSGAIDGVSLINANQPTELVREVFNQSPIPVILTAVYLVTMVLFTVTTLDGTSYSLAGIATKRLDENANVSPLFRLFWCLLLTVLPIIFLLINADLNILKSFPVLIIVVMVPIFTVTAIKALKYIQSEFGHLDPSKIEQHSIDMLDREPESQASDGKDGKLEMQTA</sequence>
<keyword evidence="5 8" id="KW-1133">Transmembrane helix</keyword>